<feature type="domain" description="Helicase ATP-binding" evidence="11">
    <location>
        <begin position="961"/>
        <end position="1144"/>
    </location>
</feature>
<dbReference type="Proteomes" id="UP000789739">
    <property type="component" value="Unassembled WGS sequence"/>
</dbReference>
<dbReference type="SMART" id="SM00490">
    <property type="entry name" value="HELICc"/>
    <property type="match status" value="1"/>
</dbReference>
<dbReference type="Gene3D" id="1.10.150.50">
    <property type="entry name" value="Transcription Factor, Ets-1"/>
    <property type="match status" value="1"/>
</dbReference>
<feature type="region of interest" description="Disordered" evidence="9">
    <location>
        <begin position="616"/>
        <end position="659"/>
    </location>
</feature>
<dbReference type="InterPro" id="IPR000330">
    <property type="entry name" value="SNF2_N"/>
</dbReference>
<feature type="compositionally biased region" description="Polar residues" evidence="9">
    <location>
        <begin position="616"/>
        <end position="656"/>
    </location>
</feature>
<feature type="compositionally biased region" description="Polar residues" evidence="9">
    <location>
        <begin position="373"/>
        <end position="384"/>
    </location>
</feature>
<keyword evidence="5" id="KW-0347">Helicase</keyword>
<feature type="domain" description="Helicase C-terminal" evidence="12">
    <location>
        <begin position="1343"/>
        <end position="1511"/>
    </location>
</feature>
<feature type="region of interest" description="Disordered" evidence="9">
    <location>
        <begin position="438"/>
        <end position="505"/>
    </location>
</feature>
<dbReference type="PROSITE" id="PS51192">
    <property type="entry name" value="HELICASE_ATP_BIND_1"/>
    <property type="match status" value="1"/>
</dbReference>
<sequence>MSPPRIYSLGCSGGAILNMHETCTTLNRNLPSPTTWTVDQVCGWLRGLGLMQVDAVCHAFREHEVDGLLLLDHINNDVLTKELCLTSWGTRTKILKAIEGLKASLELATTSSAEVSAASSWQFVQENEISRLVLSDSQTEDEAADELSESDDTEEESEDQYVILDDIGAEAAGFRAVKCGQEIPEDVIQIIRNKPRKCTYGGAYDEMGDDDTLLPLYGDSEDENKMMDSDLEKEVEKEEQTETEQINKRYLDCQKSIDGYIESVRKKLKVKREALKREKPEKYAQKQWNLWRKWRNRQEELKTEMEHLNQKRIPDLIDELQKNFARNSKDFLRQCGILDVSLKRIFEIEWTLSVLSGEQPRKPASKTRDKSGVSGQSATKTALTSESYEEDSEISEDDEDSENSKDSLSDFIDESDLPINDERLAELRRDAGLPVIQNNIVENNNNNSNDDEDVTNNEDVESNNSNGHNKKSKDNVNKGYEVGRKNFINNNGETNTESDNNSNHNEDSDIVIEEIEERTSAPIVDISCITPGAIDADCSTMDLVLSPPVTENSVDTISPESEPEDTNLMETDAPNTLADTSLLENVTPNKKSIFYEVFSPSTTPLSLREQLMDESTIQSDDAGSSYHQPLCNDNTRSSLGQPLARKSSSQSKNTVGFGTASKPIDLDAEVILIMSDSEDEGFSSRLEHNYDAASETEMSNDDIGEMAYVSDHDSEFENDYLEDLGPEMRRLIDEEFIRSTAAPALFYKIKKMVDSVICYNEPNATLAEYVILTHIWNDFKEFEYKEFDTADHSQAINRNSSNNEPVELFEEGCFAQYWRKRKAAAQKNIPNLLSVAARTDDSSIPNKKRRLEPEASTHSSIAEDLDIRHPEILAEIANQTRKGKNTTVRPESVRTITMRTQRRAREAAYRLRYDQQSAIDSMGRAAINRGHEAEEEDIYIPLELSSELKQHQIEGTQFLWKNIVMFETGCTLAHAMGLGKTVQVITFLYTLWREMKAKNEAIPQDLMDHGFRVLILCPSTVIDNWMVEFNKWLRRMENGKEFCAHVGKFDTSMKEDERLRTLKNWHRQERGGVIITNYEMISRSCFREDQRRINQYRKYLIDPGPSLIIADEGHKFKNAIDGSLTRLENEEQNLFNWVSSTKLIKGILFNGDREEFEKLYINPIESGIAPNALPASHKSATIMLYVLKKIINDIVLRKDESLLAGELPEKQDYVIFCRYTEDQRKLYKYFLECVKYPARIFEIGNFLSLLLNHPAMFFLSITNTKRSRSKNARYITTNTPEDEDRYTSVVAEKIRDYQKTYITGITFIAYILLIFCYPRTINSEAGIFIVDIEDIKLSNKMLVLMEILKQCRIENDKVLVFSKSLPTLDYVEKQFRKWQETDDSVTQHPASRTRIIRIDGEVDKSQRHHMIDSFNERPDWVVALISIKTASLGVNLFGANRVVLFDCDWNPTHAQQAVGRAYRIGQTKKVYVYRLMVHDSFEERLFNNNVQKVGLSNRVIDNTATQADEDVGNLAYLDIPKDPGICRIPPEATYDDNVLNVISRRLRDGLITIEKHETYYRSVDENLDESEQKYAEDCVEAEIKRLTQSRGLQIAR</sequence>
<evidence type="ECO:0000313" key="13">
    <source>
        <dbReference type="EMBL" id="CAG8516289.1"/>
    </source>
</evidence>
<dbReference type="PROSITE" id="PS51194">
    <property type="entry name" value="HELICASE_CTER"/>
    <property type="match status" value="1"/>
</dbReference>
<feature type="region of interest" description="Disordered" evidence="9">
    <location>
        <begin position="134"/>
        <end position="158"/>
    </location>
</feature>
<dbReference type="EMBL" id="CAJVPI010000303">
    <property type="protein sequence ID" value="CAG8516289.1"/>
    <property type="molecule type" value="Genomic_DNA"/>
</dbReference>
<dbReference type="SUPFAM" id="SSF52540">
    <property type="entry name" value="P-loop containing nucleoside triphosphate hydrolases"/>
    <property type="match status" value="2"/>
</dbReference>
<accession>A0A9N9F890</accession>
<dbReference type="GO" id="GO:0005524">
    <property type="term" value="F:ATP binding"/>
    <property type="evidence" value="ECO:0007669"/>
    <property type="project" value="UniProtKB-KW"/>
</dbReference>
<dbReference type="SUPFAM" id="SSF47769">
    <property type="entry name" value="SAM/Pointed domain"/>
    <property type="match status" value="1"/>
</dbReference>
<evidence type="ECO:0000256" key="3">
    <source>
        <dbReference type="ARBA" id="ARBA00022741"/>
    </source>
</evidence>
<dbReference type="PANTHER" id="PTHR45797:SF1">
    <property type="entry name" value="HELICASE ARIP4"/>
    <property type="match status" value="1"/>
</dbReference>
<gene>
    <name evidence="13" type="ORF">PBRASI_LOCUS3382</name>
</gene>
<dbReference type="InterPro" id="IPR001660">
    <property type="entry name" value="SAM"/>
</dbReference>
<feature type="compositionally biased region" description="Acidic residues" evidence="9">
    <location>
        <begin position="138"/>
        <end position="158"/>
    </location>
</feature>
<dbReference type="Pfam" id="PF00271">
    <property type="entry name" value="Helicase_C"/>
    <property type="match status" value="1"/>
</dbReference>
<comment type="subcellular location">
    <subcellularLocation>
        <location evidence="1">Nucleus</location>
    </subcellularLocation>
</comment>
<feature type="compositionally biased region" description="Acidic residues" evidence="9">
    <location>
        <begin position="387"/>
        <end position="401"/>
    </location>
</feature>
<keyword evidence="4" id="KW-0378">Hydrolase</keyword>
<keyword evidence="8" id="KW-0539">Nucleus</keyword>
<dbReference type="InterPro" id="IPR056026">
    <property type="entry name" value="DUF7607"/>
</dbReference>
<dbReference type="Pfam" id="PF00176">
    <property type="entry name" value="SNF2-rel_dom"/>
    <property type="match status" value="1"/>
</dbReference>
<evidence type="ECO:0000259" key="11">
    <source>
        <dbReference type="PROSITE" id="PS51192"/>
    </source>
</evidence>
<evidence type="ECO:0000256" key="5">
    <source>
        <dbReference type="ARBA" id="ARBA00022806"/>
    </source>
</evidence>
<keyword evidence="14" id="KW-1185">Reference proteome</keyword>
<evidence type="ECO:0000256" key="4">
    <source>
        <dbReference type="ARBA" id="ARBA00022801"/>
    </source>
</evidence>
<dbReference type="InterPro" id="IPR049730">
    <property type="entry name" value="SNF2/RAD54-like_C"/>
</dbReference>
<protein>
    <submittedName>
        <fullName evidence="13">4893_t:CDS:1</fullName>
    </submittedName>
</protein>
<dbReference type="InterPro" id="IPR044574">
    <property type="entry name" value="ARIP4-like"/>
</dbReference>
<dbReference type="InterPro" id="IPR027417">
    <property type="entry name" value="P-loop_NTPase"/>
</dbReference>
<feature type="compositionally biased region" description="Low complexity" evidence="9">
    <location>
        <begin position="438"/>
        <end position="448"/>
    </location>
</feature>
<feature type="compositionally biased region" description="Basic and acidic residues" evidence="9">
    <location>
        <begin position="472"/>
        <end position="484"/>
    </location>
</feature>
<dbReference type="Gene3D" id="3.40.50.300">
    <property type="entry name" value="P-loop containing nucleotide triphosphate hydrolases"/>
    <property type="match status" value="1"/>
</dbReference>
<dbReference type="InterPro" id="IPR038718">
    <property type="entry name" value="SNF2-like_sf"/>
</dbReference>
<comment type="similarity">
    <text evidence="2">Belongs to the SNF2/RAD54 helicase family.</text>
</comment>
<evidence type="ECO:0000256" key="2">
    <source>
        <dbReference type="ARBA" id="ARBA00007025"/>
    </source>
</evidence>
<dbReference type="CDD" id="cd18793">
    <property type="entry name" value="SF2_C_SNF"/>
    <property type="match status" value="1"/>
</dbReference>
<dbReference type="Gene3D" id="3.40.50.10810">
    <property type="entry name" value="Tandem AAA-ATPase domain"/>
    <property type="match status" value="1"/>
</dbReference>
<dbReference type="GO" id="GO:0003677">
    <property type="term" value="F:DNA binding"/>
    <property type="evidence" value="ECO:0007669"/>
    <property type="project" value="UniProtKB-KW"/>
</dbReference>
<dbReference type="Pfam" id="PF07647">
    <property type="entry name" value="SAM_2"/>
    <property type="match status" value="1"/>
</dbReference>
<dbReference type="GO" id="GO:0016887">
    <property type="term" value="F:ATP hydrolysis activity"/>
    <property type="evidence" value="ECO:0007669"/>
    <property type="project" value="InterPro"/>
</dbReference>
<evidence type="ECO:0000256" key="9">
    <source>
        <dbReference type="SAM" id="MobiDB-lite"/>
    </source>
</evidence>
<evidence type="ECO:0000256" key="6">
    <source>
        <dbReference type="ARBA" id="ARBA00022840"/>
    </source>
</evidence>
<dbReference type="PROSITE" id="PS50105">
    <property type="entry name" value="SAM_DOMAIN"/>
    <property type="match status" value="1"/>
</dbReference>
<keyword evidence="6" id="KW-0067">ATP-binding</keyword>
<evidence type="ECO:0000256" key="1">
    <source>
        <dbReference type="ARBA" id="ARBA00004123"/>
    </source>
</evidence>
<evidence type="ECO:0000256" key="8">
    <source>
        <dbReference type="ARBA" id="ARBA00023242"/>
    </source>
</evidence>
<dbReference type="OrthoDB" id="2020972at2759"/>
<keyword evidence="3" id="KW-0547">Nucleotide-binding</keyword>
<organism evidence="13 14">
    <name type="scientific">Paraglomus brasilianum</name>
    <dbReference type="NCBI Taxonomy" id="144538"/>
    <lineage>
        <taxon>Eukaryota</taxon>
        <taxon>Fungi</taxon>
        <taxon>Fungi incertae sedis</taxon>
        <taxon>Mucoromycota</taxon>
        <taxon>Glomeromycotina</taxon>
        <taxon>Glomeromycetes</taxon>
        <taxon>Paraglomerales</taxon>
        <taxon>Paraglomeraceae</taxon>
        <taxon>Paraglomus</taxon>
    </lineage>
</organism>
<name>A0A9N9F890_9GLOM</name>
<feature type="compositionally biased region" description="Acidic residues" evidence="9">
    <location>
        <begin position="449"/>
        <end position="461"/>
    </location>
</feature>
<evidence type="ECO:0000259" key="10">
    <source>
        <dbReference type="PROSITE" id="PS50105"/>
    </source>
</evidence>
<dbReference type="GO" id="GO:0005634">
    <property type="term" value="C:nucleus"/>
    <property type="evidence" value="ECO:0007669"/>
    <property type="project" value="UniProtKB-SubCell"/>
</dbReference>
<feature type="compositionally biased region" description="Low complexity" evidence="9">
    <location>
        <begin position="489"/>
        <end position="503"/>
    </location>
</feature>
<comment type="caution">
    <text evidence="13">The sequence shown here is derived from an EMBL/GenBank/DDBJ whole genome shotgun (WGS) entry which is preliminary data.</text>
</comment>
<dbReference type="Pfam" id="PF24580">
    <property type="entry name" value="DUF7607"/>
    <property type="match status" value="1"/>
</dbReference>
<dbReference type="SMART" id="SM00454">
    <property type="entry name" value="SAM"/>
    <property type="match status" value="1"/>
</dbReference>
<dbReference type="PANTHER" id="PTHR45797">
    <property type="entry name" value="RAD54-LIKE"/>
    <property type="match status" value="1"/>
</dbReference>
<evidence type="ECO:0000256" key="7">
    <source>
        <dbReference type="ARBA" id="ARBA00023125"/>
    </source>
</evidence>
<dbReference type="InterPro" id="IPR014001">
    <property type="entry name" value="Helicase_ATP-bd"/>
</dbReference>
<dbReference type="InterPro" id="IPR001650">
    <property type="entry name" value="Helicase_C-like"/>
</dbReference>
<evidence type="ECO:0000259" key="12">
    <source>
        <dbReference type="PROSITE" id="PS51194"/>
    </source>
</evidence>
<dbReference type="SMART" id="SM00487">
    <property type="entry name" value="DEXDc"/>
    <property type="match status" value="1"/>
</dbReference>
<feature type="domain" description="SAM" evidence="10">
    <location>
        <begin position="36"/>
        <end position="104"/>
    </location>
</feature>
<reference evidence="13" key="1">
    <citation type="submission" date="2021-06" db="EMBL/GenBank/DDBJ databases">
        <authorList>
            <person name="Kallberg Y."/>
            <person name="Tangrot J."/>
            <person name="Rosling A."/>
        </authorList>
    </citation>
    <scope>NUCLEOTIDE SEQUENCE</scope>
    <source>
        <strain evidence="13">BR232B</strain>
    </source>
</reference>
<keyword evidence="7" id="KW-0238">DNA-binding</keyword>
<dbReference type="InterPro" id="IPR013761">
    <property type="entry name" value="SAM/pointed_sf"/>
</dbReference>
<proteinExistence type="inferred from homology"/>
<dbReference type="GO" id="GO:0004386">
    <property type="term" value="F:helicase activity"/>
    <property type="evidence" value="ECO:0007669"/>
    <property type="project" value="UniProtKB-KW"/>
</dbReference>
<evidence type="ECO:0000313" key="14">
    <source>
        <dbReference type="Proteomes" id="UP000789739"/>
    </source>
</evidence>
<feature type="region of interest" description="Disordered" evidence="9">
    <location>
        <begin position="358"/>
        <end position="416"/>
    </location>
</feature>